<feature type="region of interest" description="Disordered" evidence="3">
    <location>
        <begin position="1"/>
        <end position="55"/>
    </location>
</feature>
<dbReference type="SUPFAM" id="SSF48230">
    <property type="entry name" value="Chondroitin AC/alginate lyase"/>
    <property type="match status" value="1"/>
</dbReference>
<dbReference type="EMBL" id="MVBO01000028">
    <property type="protein sequence ID" value="OZJ04852.1"/>
    <property type="molecule type" value="Genomic_DNA"/>
</dbReference>
<evidence type="ECO:0000256" key="3">
    <source>
        <dbReference type="SAM" id="MobiDB-lite"/>
    </source>
</evidence>
<keyword evidence="7" id="KW-1185">Reference proteome</keyword>
<dbReference type="OrthoDB" id="63533at2759"/>
<protein>
    <recommendedName>
        <fullName evidence="5">Alginate lyase domain-containing protein</fullName>
    </recommendedName>
</protein>
<organism evidence="6 7">
    <name type="scientific">Bifiguratus adelaidae</name>
    <dbReference type="NCBI Taxonomy" id="1938954"/>
    <lineage>
        <taxon>Eukaryota</taxon>
        <taxon>Fungi</taxon>
        <taxon>Fungi incertae sedis</taxon>
        <taxon>Mucoromycota</taxon>
        <taxon>Mucoromycotina</taxon>
        <taxon>Endogonomycetes</taxon>
        <taxon>Endogonales</taxon>
        <taxon>Endogonales incertae sedis</taxon>
        <taxon>Bifiguratus</taxon>
    </lineage>
</organism>
<feature type="compositionally biased region" description="Polar residues" evidence="3">
    <location>
        <begin position="21"/>
        <end position="31"/>
    </location>
</feature>
<evidence type="ECO:0000313" key="7">
    <source>
        <dbReference type="Proteomes" id="UP000242875"/>
    </source>
</evidence>
<comment type="caution">
    <text evidence="6">The sequence shown here is derived from an EMBL/GenBank/DDBJ whole genome shotgun (WGS) entry which is preliminary data.</text>
</comment>
<keyword evidence="1" id="KW-0732">Signal</keyword>
<keyword evidence="4" id="KW-0812">Transmembrane</keyword>
<dbReference type="GO" id="GO:0042597">
    <property type="term" value="C:periplasmic space"/>
    <property type="evidence" value="ECO:0007669"/>
    <property type="project" value="InterPro"/>
</dbReference>
<feature type="domain" description="Alginate lyase" evidence="5">
    <location>
        <begin position="115"/>
        <end position="379"/>
    </location>
</feature>
<evidence type="ECO:0000256" key="2">
    <source>
        <dbReference type="ARBA" id="ARBA00023239"/>
    </source>
</evidence>
<name>A0A261Y2P1_9FUNG</name>
<evidence type="ECO:0000313" key="6">
    <source>
        <dbReference type="EMBL" id="OZJ04852.1"/>
    </source>
</evidence>
<proteinExistence type="predicted"/>
<accession>A0A261Y2P1</accession>
<dbReference type="Proteomes" id="UP000242875">
    <property type="component" value="Unassembled WGS sequence"/>
</dbReference>
<keyword evidence="4" id="KW-1133">Transmembrane helix</keyword>
<dbReference type="Gene3D" id="1.50.10.100">
    <property type="entry name" value="Chondroitin AC/alginate lyase"/>
    <property type="match status" value="1"/>
</dbReference>
<keyword evidence="2" id="KW-0456">Lyase</keyword>
<evidence type="ECO:0000259" key="5">
    <source>
        <dbReference type="Pfam" id="PF05426"/>
    </source>
</evidence>
<dbReference type="GO" id="GO:0016829">
    <property type="term" value="F:lyase activity"/>
    <property type="evidence" value="ECO:0007669"/>
    <property type="project" value="UniProtKB-KW"/>
</dbReference>
<evidence type="ECO:0000256" key="1">
    <source>
        <dbReference type="ARBA" id="ARBA00022729"/>
    </source>
</evidence>
<dbReference type="InterPro" id="IPR008397">
    <property type="entry name" value="Alginate_lyase_dom"/>
</dbReference>
<feature type="transmembrane region" description="Helical" evidence="4">
    <location>
        <begin position="450"/>
        <end position="474"/>
    </location>
</feature>
<evidence type="ECO:0000256" key="4">
    <source>
        <dbReference type="SAM" id="Phobius"/>
    </source>
</evidence>
<gene>
    <name evidence="6" type="ORF">BZG36_02612</name>
</gene>
<keyword evidence="4" id="KW-0472">Membrane</keyword>
<dbReference type="Pfam" id="PF05426">
    <property type="entry name" value="Alginate_lyase"/>
    <property type="match status" value="1"/>
</dbReference>
<dbReference type="InterPro" id="IPR008929">
    <property type="entry name" value="Chondroitin_lyas"/>
</dbReference>
<reference evidence="6 7" key="1">
    <citation type="journal article" date="2017" name="Mycologia">
        <title>Bifiguratus adelaidae, gen. et sp. nov., a new member of Mucoromycotina in endophytic and soil-dwelling habitats.</title>
        <authorList>
            <person name="Torres-Cruz T.J."/>
            <person name="Billingsley Tobias T.L."/>
            <person name="Almatruk M."/>
            <person name="Hesse C."/>
            <person name="Kuske C.R."/>
            <person name="Desiro A."/>
            <person name="Benucci G.M."/>
            <person name="Bonito G."/>
            <person name="Stajich J.E."/>
            <person name="Dunlap C."/>
            <person name="Arnold A.E."/>
            <person name="Porras-Alfaro A."/>
        </authorList>
    </citation>
    <scope>NUCLEOTIDE SEQUENCE [LARGE SCALE GENOMIC DNA]</scope>
    <source>
        <strain evidence="6 7">AZ0501</strain>
    </source>
</reference>
<sequence length="477" mass="53663">MSDLGTDTPDPGDDGPRAYNGNDSGPVNGLNTNATAPASPVTPTPHSYPIPTAQTAGADVPDSGFNWVLNDPTILKTNKFHMHDYDQGLQGALWYLKSVSERYLVNQTVFTVNLKNETAASGDKHDYESLARYFWPNESAPNGLPYIRKDGHVNPEILSIPDYNLFRDMVKHVQYLALGYYFFNNETYAAKGVERINTWFVNEDTRMNPHLQYASYVKGQASGRGKGIIDFSVMNELLDAIVILQTSQSWQPRMNANLRLWFTQYRDWLENSPNGTYYDVQLMSVCIFLGDNATAQAIAQNATAARIAVQLFTTGEMHWETERPFSWFYSVFNMKDLFILGNLANRVGVDLFHYVTVDGKSIRKSLDFLLPYALNEPAWPYTNTLGFGASKELVKVLQDAFDVYGDGKYYNASLKVAHAWPMIYNVTRLTQSWDIFGDHSARTFGTASQAVLNVLPVMSMATMTIVAVFASYWLTLF</sequence>
<dbReference type="AlphaFoldDB" id="A0A261Y2P1"/>